<evidence type="ECO:0000259" key="2">
    <source>
        <dbReference type="Pfam" id="PF13304"/>
    </source>
</evidence>
<name>A0ABW8XPY8_9FLAO</name>
<sequence length="405" mass="46333">MDIKNLHLENIGPFKIADLEFTPITEGEDKPIIIITGENGTGKSIIIDAIRSLFLGITDDIERDITAENNFKIIADLEIDHSTSINLMSNGKNTNGKIDTNNYEFNKLFSSHSQSKYEGQFVINYWSSKLSHDKFNISHIETPVTKNFLHHSLSGIHTNVEVTKLITFFDYLSDSKDKSEKLIGVKMYDLIKKIIESSIHEGHLSHISRTKLQPIISINNREISLDKLSSGNLYLIQRLIHLLKQMYACSIINNIPINDIQLISGLLLIDEAENHLHPKWQKTFLKSLNSLFPNLQIIVTTHSPFIVSSVENARIYVCKSETDFSIVVEETDFYSNKPVEEILLSPLFNTSNFNVEISELLSKRKDAIQEKNAEEIKRIESLLLNKNPEYFNYLNIEEILKTIKK</sequence>
<dbReference type="SUPFAM" id="SSF52540">
    <property type="entry name" value="P-loop containing nucleoside triphosphate hydrolases"/>
    <property type="match status" value="1"/>
</dbReference>
<dbReference type="InterPro" id="IPR027417">
    <property type="entry name" value="P-loop_NTPase"/>
</dbReference>
<dbReference type="PANTHER" id="PTHR43581">
    <property type="entry name" value="ATP/GTP PHOSPHATASE"/>
    <property type="match status" value="1"/>
</dbReference>
<feature type="domain" description="ATPase AAA-type core" evidence="2">
    <location>
        <begin position="32"/>
        <end position="308"/>
    </location>
</feature>
<keyword evidence="4" id="KW-1185">Reference proteome</keyword>
<evidence type="ECO:0000256" key="1">
    <source>
        <dbReference type="SAM" id="Coils"/>
    </source>
</evidence>
<comment type="caution">
    <text evidence="3">The sequence shown here is derived from an EMBL/GenBank/DDBJ whole genome shotgun (WGS) entry which is preliminary data.</text>
</comment>
<dbReference type="Pfam" id="PF13304">
    <property type="entry name" value="AAA_21"/>
    <property type="match status" value="1"/>
</dbReference>
<organism evidence="3 4">
    <name type="scientific">Flavobacterium plantiphilum</name>
    <dbReference type="NCBI Taxonomy" id="3163297"/>
    <lineage>
        <taxon>Bacteria</taxon>
        <taxon>Pseudomonadati</taxon>
        <taxon>Bacteroidota</taxon>
        <taxon>Flavobacteriia</taxon>
        <taxon>Flavobacteriales</taxon>
        <taxon>Flavobacteriaceae</taxon>
        <taxon>Flavobacterium</taxon>
    </lineage>
</organism>
<gene>
    <name evidence="3" type="ORF">ABS764_02245</name>
</gene>
<dbReference type="Proteomes" id="UP001629260">
    <property type="component" value="Unassembled WGS sequence"/>
</dbReference>
<proteinExistence type="predicted"/>
<dbReference type="InterPro" id="IPR051396">
    <property type="entry name" value="Bact_Antivir_Def_Nuclease"/>
</dbReference>
<reference evidence="3 4" key="1">
    <citation type="submission" date="2024-06" db="EMBL/GenBank/DDBJ databases">
        <authorList>
            <person name="Kaempfer P."/>
            <person name="Viver T."/>
        </authorList>
    </citation>
    <scope>NUCLEOTIDE SEQUENCE [LARGE SCALE GENOMIC DNA]</scope>
    <source>
        <strain evidence="3 4">ST-87</strain>
    </source>
</reference>
<evidence type="ECO:0000313" key="3">
    <source>
        <dbReference type="EMBL" id="MFL9829660.1"/>
    </source>
</evidence>
<dbReference type="RefSeq" id="WP_408079520.1">
    <property type="nucleotide sequence ID" value="NZ_JBELQA010000001.1"/>
</dbReference>
<dbReference type="EMBL" id="JBELQA010000001">
    <property type="protein sequence ID" value="MFL9829660.1"/>
    <property type="molecule type" value="Genomic_DNA"/>
</dbReference>
<dbReference type="InterPro" id="IPR003959">
    <property type="entry name" value="ATPase_AAA_core"/>
</dbReference>
<feature type="coiled-coil region" evidence="1">
    <location>
        <begin position="357"/>
        <end position="385"/>
    </location>
</feature>
<dbReference type="Gene3D" id="3.40.50.300">
    <property type="entry name" value="P-loop containing nucleotide triphosphate hydrolases"/>
    <property type="match status" value="1"/>
</dbReference>
<evidence type="ECO:0000313" key="4">
    <source>
        <dbReference type="Proteomes" id="UP001629260"/>
    </source>
</evidence>
<keyword evidence="1" id="KW-0175">Coiled coil</keyword>
<dbReference type="PANTHER" id="PTHR43581:SF2">
    <property type="entry name" value="EXCINUCLEASE ATPASE SUBUNIT"/>
    <property type="match status" value="1"/>
</dbReference>
<accession>A0ABW8XPY8</accession>
<protein>
    <submittedName>
        <fullName evidence="3">AAA family ATPase</fullName>
    </submittedName>
</protein>